<evidence type="ECO:0000256" key="1">
    <source>
        <dbReference type="SAM" id="MobiDB-lite"/>
    </source>
</evidence>
<feature type="region of interest" description="Disordered" evidence="1">
    <location>
        <begin position="1"/>
        <end position="20"/>
    </location>
</feature>
<name>A0ABR0AYZ2_9CRUS</name>
<reference evidence="2 3" key="1">
    <citation type="journal article" date="2023" name="Nucleic Acids Res.">
        <title>The hologenome of Daphnia magna reveals possible DNA methylation and microbiome-mediated evolution of the host genome.</title>
        <authorList>
            <person name="Chaturvedi A."/>
            <person name="Li X."/>
            <person name="Dhandapani V."/>
            <person name="Marshall H."/>
            <person name="Kissane S."/>
            <person name="Cuenca-Cambronero M."/>
            <person name="Asole G."/>
            <person name="Calvet F."/>
            <person name="Ruiz-Romero M."/>
            <person name="Marangio P."/>
            <person name="Guigo R."/>
            <person name="Rago D."/>
            <person name="Mirbahai L."/>
            <person name="Eastwood N."/>
            <person name="Colbourne J.K."/>
            <person name="Zhou J."/>
            <person name="Mallon E."/>
            <person name="Orsini L."/>
        </authorList>
    </citation>
    <scope>NUCLEOTIDE SEQUENCE [LARGE SCALE GENOMIC DNA]</scope>
    <source>
        <strain evidence="2">LRV0_1</strain>
    </source>
</reference>
<keyword evidence="3" id="KW-1185">Reference proteome</keyword>
<gene>
    <name evidence="2" type="ORF">OUZ56_023322</name>
</gene>
<dbReference type="Proteomes" id="UP001234178">
    <property type="component" value="Unassembled WGS sequence"/>
</dbReference>
<protein>
    <submittedName>
        <fullName evidence="2">Uncharacterized protein</fullName>
    </submittedName>
</protein>
<dbReference type="EMBL" id="JAOYFB010000039">
    <property type="protein sequence ID" value="KAK4030316.1"/>
    <property type="molecule type" value="Genomic_DNA"/>
</dbReference>
<proteinExistence type="predicted"/>
<sequence>MAAVLTRWRSTSTPPSLEKTHNSPVKITFPFSFYLTERQELKSRIIQFDMATSIAKPSFPLLCKSACKS</sequence>
<accession>A0ABR0AYZ2</accession>
<evidence type="ECO:0000313" key="2">
    <source>
        <dbReference type="EMBL" id="KAK4030316.1"/>
    </source>
</evidence>
<organism evidence="2 3">
    <name type="scientific">Daphnia magna</name>
    <dbReference type="NCBI Taxonomy" id="35525"/>
    <lineage>
        <taxon>Eukaryota</taxon>
        <taxon>Metazoa</taxon>
        <taxon>Ecdysozoa</taxon>
        <taxon>Arthropoda</taxon>
        <taxon>Crustacea</taxon>
        <taxon>Branchiopoda</taxon>
        <taxon>Diplostraca</taxon>
        <taxon>Cladocera</taxon>
        <taxon>Anomopoda</taxon>
        <taxon>Daphniidae</taxon>
        <taxon>Daphnia</taxon>
    </lineage>
</organism>
<comment type="caution">
    <text evidence="2">The sequence shown here is derived from an EMBL/GenBank/DDBJ whole genome shotgun (WGS) entry which is preliminary data.</text>
</comment>
<evidence type="ECO:0000313" key="3">
    <source>
        <dbReference type="Proteomes" id="UP001234178"/>
    </source>
</evidence>